<comment type="similarity">
    <text evidence="3 12 13 18">Belongs to the histidinol dehydrogenase family.</text>
</comment>
<dbReference type="PRINTS" id="PR00083">
    <property type="entry name" value="HOLDHDRGNASE"/>
</dbReference>
<proteinExistence type="inferred from homology"/>
<feature type="binding site" evidence="12 15">
    <location>
        <position position="210"/>
    </location>
    <ligand>
        <name>NAD(+)</name>
        <dbReference type="ChEBI" id="CHEBI:57540"/>
    </ligand>
</feature>
<feature type="binding site" evidence="12 17">
    <location>
        <position position="416"/>
    </location>
    <ligand>
        <name>Zn(2+)</name>
        <dbReference type="ChEBI" id="CHEBI:29105"/>
    </ligand>
</feature>
<dbReference type="OrthoDB" id="9805269at2"/>
<evidence type="ECO:0000256" key="16">
    <source>
        <dbReference type="PIRSR" id="PIRSR000099-3"/>
    </source>
</evidence>
<sequence length="425" mass="45831">MLAIYKEPQIDSWSSLCQRPSVDAANLEELINQIFQSVKSKGDQALLDYARMFEASVPSKFLMDAITWDKLAKECGADLQNAIKHAAKNIEKFHRAQKTPEAVITVEPGVECWQKPVPIERVAIYIPGGTAPLFSTVLMLAIPAKIAGVGEINLFTPPNKEKSIHPAIAYAAKLAGVSNIYTVGGAQAVAAATYGTESIPKCDKIFGPGNQYVTAAKMKAQQVGVAIDMPAGPSELLVWADENSNAAFIASDLLSQAEHGMDSQVVLVTNSEQKVAEVKAELEIQLRTLPREGIASGALKNSFAVIFKDSKKSVDFVNTYAPEHLIISTMDAMELSEKVRNAGSVFIGEYSPESVGDYASGTNHTLPTSGFSRAYSGVNLDSYFRKITFQKLSKEGLGNLSSTVICMAENEGLQAHANAVKIRLQ</sequence>
<organism evidence="19 20">
    <name type="scientific">Luteibaculum oceani</name>
    <dbReference type="NCBI Taxonomy" id="1294296"/>
    <lineage>
        <taxon>Bacteria</taxon>
        <taxon>Pseudomonadati</taxon>
        <taxon>Bacteroidota</taxon>
        <taxon>Flavobacteriia</taxon>
        <taxon>Flavobacteriales</taxon>
        <taxon>Luteibaculaceae</taxon>
        <taxon>Luteibaculum</taxon>
    </lineage>
</organism>
<keyword evidence="8 12" id="KW-0560">Oxidoreductase</keyword>
<evidence type="ECO:0000256" key="1">
    <source>
        <dbReference type="ARBA" id="ARBA00003850"/>
    </source>
</evidence>
<comment type="cofactor">
    <cofactor evidence="12 17">
        <name>Zn(2+)</name>
        <dbReference type="ChEBI" id="CHEBI:29105"/>
    </cofactor>
    <text evidence="12 17">Binds 1 zinc ion per subunit.</text>
</comment>
<dbReference type="CDD" id="cd06572">
    <property type="entry name" value="Histidinol_dh"/>
    <property type="match status" value="1"/>
</dbReference>
<keyword evidence="6 12" id="KW-0479">Metal-binding</keyword>
<feature type="binding site" evidence="12 16">
    <location>
        <position position="259"/>
    </location>
    <ligand>
        <name>substrate</name>
    </ligand>
</feature>
<keyword evidence="7 12" id="KW-0862">Zinc</keyword>
<dbReference type="Proteomes" id="UP000321168">
    <property type="component" value="Unassembled WGS sequence"/>
</dbReference>
<evidence type="ECO:0000256" key="17">
    <source>
        <dbReference type="PIRSR" id="PIRSR000099-4"/>
    </source>
</evidence>
<feature type="active site" description="Proton acceptor" evidence="12 14">
    <location>
        <position position="324"/>
    </location>
</feature>
<keyword evidence="20" id="KW-1185">Reference proteome</keyword>
<gene>
    <name evidence="12 19" type="primary">hisD</name>
    <name evidence="19" type="ORF">FRX97_05605</name>
</gene>
<dbReference type="EC" id="1.1.1.23" evidence="4 12"/>
<dbReference type="UniPathway" id="UPA00031">
    <property type="reaction ID" value="UER00014"/>
</dbReference>
<reference evidence="19 20" key="1">
    <citation type="submission" date="2019-08" db="EMBL/GenBank/DDBJ databases">
        <title>Genome of Luteibaculum oceani JCM 18817.</title>
        <authorList>
            <person name="Bowman J.P."/>
        </authorList>
    </citation>
    <scope>NUCLEOTIDE SEQUENCE [LARGE SCALE GENOMIC DNA]</scope>
    <source>
        <strain evidence="19 20">JCM 18817</strain>
    </source>
</reference>
<evidence type="ECO:0000256" key="13">
    <source>
        <dbReference type="PIRNR" id="PIRNR000099"/>
    </source>
</evidence>
<feature type="binding site" evidence="12 17">
    <location>
        <position position="256"/>
    </location>
    <ligand>
        <name>Zn(2+)</name>
        <dbReference type="ChEBI" id="CHEBI:29105"/>
    </ligand>
</feature>
<dbReference type="InterPro" id="IPR012131">
    <property type="entry name" value="Hstdl_DH"/>
</dbReference>
<evidence type="ECO:0000256" key="18">
    <source>
        <dbReference type="RuleBase" id="RU004175"/>
    </source>
</evidence>
<evidence type="ECO:0000256" key="8">
    <source>
        <dbReference type="ARBA" id="ARBA00023002"/>
    </source>
</evidence>
<dbReference type="RefSeq" id="WP_147014210.1">
    <property type="nucleotide sequence ID" value="NZ_VORB01000004.1"/>
</dbReference>
<comment type="pathway">
    <text evidence="2 12">Amino-acid biosynthesis; L-histidine biosynthesis; L-histidine from 5-phospho-alpha-D-ribose 1-diphosphate: step 9/9.</text>
</comment>
<dbReference type="InterPro" id="IPR022695">
    <property type="entry name" value="Histidinol_DH_monofunct"/>
</dbReference>
<dbReference type="FunFam" id="1.20.5.1300:FF:000001">
    <property type="entry name" value="Histidine biosynthesis trifunctional protein"/>
    <property type="match status" value="1"/>
</dbReference>
<evidence type="ECO:0000313" key="19">
    <source>
        <dbReference type="EMBL" id="TXC81481.1"/>
    </source>
</evidence>
<dbReference type="AlphaFoldDB" id="A0A5C6VAE5"/>
<feature type="binding site" evidence="12 16">
    <location>
        <position position="357"/>
    </location>
    <ligand>
        <name>substrate</name>
    </ligand>
</feature>
<dbReference type="GO" id="GO:0005829">
    <property type="term" value="C:cytosol"/>
    <property type="evidence" value="ECO:0007669"/>
    <property type="project" value="TreeGrafter"/>
</dbReference>
<evidence type="ECO:0000256" key="4">
    <source>
        <dbReference type="ARBA" id="ARBA00012965"/>
    </source>
</evidence>
<feature type="binding site" evidence="12 16">
    <location>
        <position position="324"/>
    </location>
    <ligand>
        <name>substrate</name>
    </ligand>
</feature>
<feature type="binding site" evidence="12 17">
    <location>
        <position position="259"/>
    </location>
    <ligand>
        <name>Zn(2+)</name>
        <dbReference type="ChEBI" id="CHEBI:29105"/>
    </ligand>
</feature>
<evidence type="ECO:0000256" key="9">
    <source>
        <dbReference type="ARBA" id="ARBA00023027"/>
    </source>
</evidence>
<dbReference type="HAMAP" id="MF_01024">
    <property type="entry name" value="HisD"/>
    <property type="match status" value="1"/>
</dbReference>
<evidence type="ECO:0000256" key="15">
    <source>
        <dbReference type="PIRSR" id="PIRSR000099-2"/>
    </source>
</evidence>
<evidence type="ECO:0000256" key="6">
    <source>
        <dbReference type="ARBA" id="ARBA00022723"/>
    </source>
</evidence>
<evidence type="ECO:0000256" key="10">
    <source>
        <dbReference type="ARBA" id="ARBA00023102"/>
    </source>
</evidence>
<dbReference type="GO" id="GO:0000105">
    <property type="term" value="P:L-histidine biosynthetic process"/>
    <property type="evidence" value="ECO:0007669"/>
    <property type="project" value="UniProtKB-UniRule"/>
</dbReference>
<evidence type="ECO:0000256" key="5">
    <source>
        <dbReference type="ARBA" id="ARBA00022605"/>
    </source>
</evidence>
<feature type="binding site" evidence="12 15">
    <location>
        <position position="125"/>
    </location>
    <ligand>
        <name>NAD(+)</name>
        <dbReference type="ChEBI" id="CHEBI:57540"/>
    </ligand>
</feature>
<dbReference type="GO" id="GO:0008270">
    <property type="term" value="F:zinc ion binding"/>
    <property type="evidence" value="ECO:0007669"/>
    <property type="project" value="UniProtKB-UniRule"/>
</dbReference>
<evidence type="ECO:0000256" key="11">
    <source>
        <dbReference type="ARBA" id="ARBA00049489"/>
    </source>
</evidence>
<dbReference type="FunFam" id="3.40.50.1980:FF:000001">
    <property type="entry name" value="Histidinol dehydrogenase"/>
    <property type="match status" value="1"/>
</dbReference>
<keyword evidence="9 12" id="KW-0520">NAD</keyword>
<feature type="binding site" evidence="12 16">
    <location>
        <position position="256"/>
    </location>
    <ligand>
        <name>substrate</name>
    </ligand>
</feature>
<dbReference type="Gene3D" id="3.40.50.1980">
    <property type="entry name" value="Nitrogenase molybdenum iron protein domain"/>
    <property type="match status" value="2"/>
</dbReference>
<feature type="binding site" evidence="12 15">
    <location>
        <position position="187"/>
    </location>
    <ligand>
        <name>NAD(+)</name>
        <dbReference type="ChEBI" id="CHEBI:57540"/>
    </ligand>
</feature>
<dbReference type="GO" id="GO:0004399">
    <property type="term" value="F:histidinol dehydrogenase activity"/>
    <property type="evidence" value="ECO:0007669"/>
    <property type="project" value="UniProtKB-UniRule"/>
</dbReference>
<evidence type="ECO:0000256" key="3">
    <source>
        <dbReference type="ARBA" id="ARBA00010178"/>
    </source>
</evidence>
<feature type="binding site" evidence="12 17">
    <location>
        <position position="357"/>
    </location>
    <ligand>
        <name>Zn(2+)</name>
        <dbReference type="ChEBI" id="CHEBI:29105"/>
    </ligand>
</feature>
<feature type="active site" description="Proton acceptor" evidence="12 14">
    <location>
        <position position="323"/>
    </location>
</feature>
<dbReference type="SUPFAM" id="SSF53720">
    <property type="entry name" value="ALDH-like"/>
    <property type="match status" value="1"/>
</dbReference>
<feature type="binding site" evidence="12 16">
    <location>
        <position position="411"/>
    </location>
    <ligand>
        <name>substrate</name>
    </ligand>
</feature>
<feature type="binding site" evidence="12 16">
    <location>
        <position position="234"/>
    </location>
    <ligand>
        <name>substrate</name>
    </ligand>
</feature>
<dbReference type="Pfam" id="PF00815">
    <property type="entry name" value="Histidinol_dh"/>
    <property type="match status" value="1"/>
</dbReference>
<accession>A0A5C6VAE5</accession>
<protein>
    <recommendedName>
        <fullName evidence="4 12">Histidinol dehydrogenase</fullName>
        <shortName evidence="12">HDH</shortName>
        <ecNumber evidence="4 12">1.1.1.23</ecNumber>
    </recommendedName>
</protein>
<evidence type="ECO:0000256" key="2">
    <source>
        <dbReference type="ARBA" id="ARBA00004940"/>
    </source>
</evidence>
<comment type="caution">
    <text evidence="19">The sequence shown here is derived from an EMBL/GenBank/DDBJ whole genome shotgun (WGS) entry which is preliminary data.</text>
</comment>
<dbReference type="NCBIfam" id="TIGR00069">
    <property type="entry name" value="hisD"/>
    <property type="match status" value="1"/>
</dbReference>
<name>A0A5C6VAE5_9FLAO</name>
<evidence type="ECO:0000256" key="7">
    <source>
        <dbReference type="ARBA" id="ARBA00022833"/>
    </source>
</evidence>
<dbReference type="PANTHER" id="PTHR21256:SF2">
    <property type="entry name" value="HISTIDINE BIOSYNTHESIS TRIFUNCTIONAL PROTEIN"/>
    <property type="match status" value="1"/>
</dbReference>
<comment type="catalytic activity">
    <reaction evidence="11 12">
        <text>L-histidinol + 2 NAD(+) + H2O = L-histidine + 2 NADH + 3 H(+)</text>
        <dbReference type="Rhea" id="RHEA:20641"/>
        <dbReference type="ChEBI" id="CHEBI:15377"/>
        <dbReference type="ChEBI" id="CHEBI:15378"/>
        <dbReference type="ChEBI" id="CHEBI:57540"/>
        <dbReference type="ChEBI" id="CHEBI:57595"/>
        <dbReference type="ChEBI" id="CHEBI:57699"/>
        <dbReference type="ChEBI" id="CHEBI:57945"/>
        <dbReference type="EC" id="1.1.1.23"/>
    </reaction>
</comment>
<dbReference type="InterPro" id="IPR016161">
    <property type="entry name" value="Ald_DH/histidinol_DH"/>
</dbReference>
<keyword evidence="10 12" id="KW-0368">Histidine biosynthesis</keyword>
<dbReference type="FunFam" id="3.40.50.1980:FF:000002">
    <property type="entry name" value="Histidinol dehydrogenase, chloroplastic"/>
    <property type="match status" value="1"/>
</dbReference>
<keyword evidence="5 12" id="KW-0028">Amino-acid biosynthesis</keyword>
<evidence type="ECO:0000313" key="20">
    <source>
        <dbReference type="Proteomes" id="UP000321168"/>
    </source>
</evidence>
<dbReference type="GO" id="GO:0051287">
    <property type="term" value="F:NAD binding"/>
    <property type="evidence" value="ECO:0007669"/>
    <property type="project" value="InterPro"/>
</dbReference>
<comment type="function">
    <text evidence="1 12">Catalyzes the sequential NAD-dependent oxidations of L-histidinol to L-histidinaldehyde and then to L-histidine.</text>
</comment>
<dbReference type="EMBL" id="VORB01000004">
    <property type="protein sequence ID" value="TXC81481.1"/>
    <property type="molecule type" value="Genomic_DNA"/>
</dbReference>
<evidence type="ECO:0000256" key="14">
    <source>
        <dbReference type="PIRSR" id="PIRSR000099-1"/>
    </source>
</evidence>
<evidence type="ECO:0000256" key="12">
    <source>
        <dbReference type="HAMAP-Rule" id="MF_01024"/>
    </source>
</evidence>
<feature type="binding site" evidence="12 16">
    <location>
        <position position="416"/>
    </location>
    <ligand>
        <name>substrate</name>
    </ligand>
</feature>
<dbReference type="PIRSF" id="PIRSF000099">
    <property type="entry name" value="Histidinol_dh"/>
    <property type="match status" value="1"/>
</dbReference>
<dbReference type="Gene3D" id="1.20.5.1300">
    <property type="match status" value="1"/>
</dbReference>
<dbReference type="PANTHER" id="PTHR21256">
    <property type="entry name" value="HISTIDINOL DEHYDROGENASE HDH"/>
    <property type="match status" value="1"/>
</dbReference>